<feature type="region of interest" description="Disordered" evidence="1">
    <location>
        <begin position="226"/>
        <end position="245"/>
    </location>
</feature>
<name>A0A974D6D5_XENLA</name>
<keyword evidence="3" id="KW-0732">Signal</keyword>
<evidence type="ECO:0000256" key="1">
    <source>
        <dbReference type="SAM" id="MobiDB-lite"/>
    </source>
</evidence>
<dbReference type="EMBL" id="CM004472">
    <property type="protein sequence ID" value="OCT84915.1"/>
    <property type="molecule type" value="Genomic_DNA"/>
</dbReference>
<dbReference type="AlphaFoldDB" id="A0A974D6D5"/>
<sequence length="369" mass="40457">MGRVFVLARLLCLLLATWVTAAIKRLNGHSYKVPFGLHRCGSPPHLRLEFGEVCPVFFSLLGETHNTETVTIQPPEIMTISPVILGSVPTSMDHFKTVHDETWRPSLSQNMDTTVQPHSHESITVTDQHVSLADILFTNKMPETDNSAATGTISKGSTVHANPASTPSTTLFEQDHMEREVTSAYPTQPELVSQSTVTASTLEITDAEDSLTTRKSLTSTRRLPAIMSQGSTAHSTDTPRAPDTTTASLTSWMAAITTSISISTTLNSSNPARTSSLPTHTTIAEVQTGPVVLNVGDGGKDVPSYYSKNNSNPLFVMIVSIFTVMVVTVAVMVGFQRYRRNHRQTEFRRLQDLPMDDMMEDTPLSLYSY</sequence>
<feature type="transmembrane region" description="Helical" evidence="2">
    <location>
        <begin position="314"/>
        <end position="335"/>
    </location>
</feature>
<reference evidence="5" key="1">
    <citation type="journal article" date="2016" name="Nature">
        <title>Genome evolution in the allotetraploid frog Xenopus laevis.</title>
        <authorList>
            <person name="Session A.M."/>
            <person name="Uno Y."/>
            <person name="Kwon T."/>
            <person name="Chapman J.A."/>
            <person name="Toyoda A."/>
            <person name="Takahashi S."/>
            <person name="Fukui A."/>
            <person name="Hikosaka A."/>
            <person name="Suzuki A."/>
            <person name="Kondo M."/>
            <person name="van Heeringen S.J."/>
            <person name="Quigley I."/>
            <person name="Heinz S."/>
            <person name="Ogino H."/>
            <person name="Ochi H."/>
            <person name="Hellsten U."/>
            <person name="Lyons J.B."/>
            <person name="Simakov O."/>
            <person name="Putnam N."/>
            <person name="Stites J."/>
            <person name="Kuroki Y."/>
            <person name="Tanaka T."/>
            <person name="Michiue T."/>
            <person name="Watanabe M."/>
            <person name="Bogdanovic O."/>
            <person name="Lister R."/>
            <person name="Georgiou G."/>
            <person name="Paranjpe S.S."/>
            <person name="van Kruijsbergen I."/>
            <person name="Shu S."/>
            <person name="Carlson J."/>
            <person name="Kinoshita T."/>
            <person name="Ohta Y."/>
            <person name="Mawaribuchi S."/>
            <person name="Jenkins J."/>
            <person name="Grimwood J."/>
            <person name="Schmutz J."/>
            <person name="Mitros T."/>
            <person name="Mozaffari S.V."/>
            <person name="Suzuki Y."/>
            <person name="Haramoto Y."/>
            <person name="Yamamoto T.S."/>
            <person name="Takagi C."/>
            <person name="Heald R."/>
            <person name="Miller K."/>
            <person name="Haudenschild C."/>
            <person name="Kitzman J."/>
            <person name="Nakayama T."/>
            <person name="Izutsu Y."/>
            <person name="Robert J."/>
            <person name="Fortriede J."/>
            <person name="Burns K."/>
            <person name="Lotay V."/>
            <person name="Karimi K."/>
            <person name="Yasuoka Y."/>
            <person name="Dichmann D.S."/>
            <person name="Flajnik M.F."/>
            <person name="Houston D.W."/>
            <person name="Shendure J."/>
            <person name="DuPasquier L."/>
            <person name="Vize P.D."/>
            <person name="Zorn A.M."/>
            <person name="Ito M."/>
            <person name="Marcotte E.M."/>
            <person name="Wallingford J.B."/>
            <person name="Ito Y."/>
            <person name="Asashima M."/>
            <person name="Ueno N."/>
            <person name="Matsuda Y."/>
            <person name="Veenstra G.J."/>
            <person name="Fujiyama A."/>
            <person name="Harland R.M."/>
            <person name="Taira M."/>
            <person name="Rokhsar D.S."/>
        </authorList>
    </citation>
    <scope>NUCLEOTIDE SEQUENCE [LARGE SCALE GENOMIC DNA]</scope>
    <source>
        <strain evidence="5">J</strain>
    </source>
</reference>
<feature type="signal peptide" evidence="3">
    <location>
        <begin position="1"/>
        <end position="22"/>
    </location>
</feature>
<evidence type="ECO:0000256" key="3">
    <source>
        <dbReference type="SAM" id="SignalP"/>
    </source>
</evidence>
<keyword evidence="2" id="KW-1133">Transmembrane helix</keyword>
<feature type="region of interest" description="Disordered" evidence="1">
    <location>
        <begin position="150"/>
        <end position="169"/>
    </location>
</feature>
<keyword evidence="2" id="KW-0812">Transmembrane</keyword>
<evidence type="ECO:0000313" key="4">
    <source>
        <dbReference type="EMBL" id="OCT84915.1"/>
    </source>
</evidence>
<keyword evidence="2" id="KW-0472">Membrane</keyword>
<feature type="compositionally biased region" description="Low complexity" evidence="1">
    <location>
        <begin position="235"/>
        <end position="245"/>
    </location>
</feature>
<feature type="chain" id="PRO_5037340005" evidence="3">
    <location>
        <begin position="23"/>
        <end position="369"/>
    </location>
</feature>
<protein>
    <submittedName>
        <fullName evidence="4">Uncharacterized protein</fullName>
    </submittedName>
</protein>
<accession>A0A974D6D5</accession>
<organism evidence="4 5">
    <name type="scientific">Xenopus laevis</name>
    <name type="common">African clawed frog</name>
    <dbReference type="NCBI Taxonomy" id="8355"/>
    <lineage>
        <taxon>Eukaryota</taxon>
        <taxon>Metazoa</taxon>
        <taxon>Chordata</taxon>
        <taxon>Craniata</taxon>
        <taxon>Vertebrata</taxon>
        <taxon>Euteleostomi</taxon>
        <taxon>Amphibia</taxon>
        <taxon>Batrachia</taxon>
        <taxon>Anura</taxon>
        <taxon>Pipoidea</taxon>
        <taxon>Pipidae</taxon>
        <taxon>Xenopodinae</taxon>
        <taxon>Xenopus</taxon>
        <taxon>Xenopus</taxon>
    </lineage>
</organism>
<evidence type="ECO:0000313" key="5">
    <source>
        <dbReference type="Proteomes" id="UP000694892"/>
    </source>
</evidence>
<proteinExistence type="predicted"/>
<gene>
    <name evidence="4" type="ORF">XELAEV_18023075mg</name>
</gene>
<evidence type="ECO:0000256" key="2">
    <source>
        <dbReference type="SAM" id="Phobius"/>
    </source>
</evidence>
<dbReference type="Proteomes" id="UP000694892">
    <property type="component" value="Chromosome 4L"/>
</dbReference>